<keyword evidence="2" id="KW-0479">Metal-binding</keyword>
<dbReference type="GO" id="GO:0008270">
    <property type="term" value="F:zinc ion binding"/>
    <property type="evidence" value="ECO:0007669"/>
    <property type="project" value="UniProtKB-KW"/>
</dbReference>
<dbReference type="InterPro" id="IPR012340">
    <property type="entry name" value="NA-bd_OB-fold"/>
</dbReference>
<name>A0A077ZJT7_TRITR</name>
<evidence type="ECO:0000259" key="6">
    <source>
        <dbReference type="Pfam" id="PF08646"/>
    </source>
</evidence>
<dbReference type="InterPro" id="IPR047192">
    <property type="entry name" value="Euk_RPA1_DBD_C"/>
</dbReference>
<sequence length="344" mass="38531">MEGIQNLSAQVAGNTGLLGGKRTFICCFLPSKLTYADGKVAALGLIDTECSSSNEQGDYFTVKGTILNVNRETCMYPACPFPDCSKKVIDQNTGLYRCEKCNKEYPNFTWRLLLNVRICDFSSVTQVTMFQDTAEKLLNVKVDELSSVREQDMQAFDDLFDQVTFRNFLFRLRVKQETYNDEIRVRFICVRVEDVSLPEYLSCLEKRIALHCKGIAIAGVTDPVSNPCKGVKVRDERLVHELLIWEHNGAVVMPAENAVIDLPKTSEVNDPFRIASWQTENSSFPLAQCEVPDGCGDDVLLESSVRLDECTMLAAASVSLSLTVPAYADRNRSVTVEVMHGRYL</sequence>
<feature type="domain" description="Replication factor A C-terminal" evidence="6">
    <location>
        <begin position="59"/>
        <end position="200"/>
    </location>
</feature>
<evidence type="ECO:0000313" key="7">
    <source>
        <dbReference type="EMBL" id="CDW60009.1"/>
    </source>
</evidence>
<dbReference type="SUPFAM" id="SSF50249">
    <property type="entry name" value="Nucleic acid-binding proteins"/>
    <property type="match status" value="1"/>
</dbReference>
<proteinExistence type="inferred from homology"/>
<evidence type="ECO:0000256" key="1">
    <source>
        <dbReference type="ARBA" id="ARBA00005690"/>
    </source>
</evidence>
<dbReference type="AlphaFoldDB" id="A0A077ZJT7"/>
<accession>A0A077ZJT7</accession>
<dbReference type="InterPro" id="IPR013955">
    <property type="entry name" value="Rep_factor-A_C"/>
</dbReference>
<protein>
    <submittedName>
        <fullName evidence="7">Rep fac-A C domain containing protein</fullName>
    </submittedName>
</protein>
<dbReference type="OrthoDB" id="1751331at2759"/>
<evidence type="ECO:0000256" key="2">
    <source>
        <dbReference type="ARBA" id="ARBA00022723"/>
    </source>
</evidence>
<reference evidence="7" key="2">
    <citation type="submission" date="2014-03" db="EMBL/GenBank/DDBJ databases">
        <title>The whipworm genome and dual-species transcriptomics of an intimate host-pathogen interaction.</title>
        <authorList>
            <person name="Foth B.J."/>
            <person name="Tsai I.J."/>
            <person name="Reid A.J."/>
            <person name="Bancroft A.J."/>
            <person name="Nichol S."/>
            <person name="Tracey A."/>
            <person name="Holroyd N."/>
            <person name="Cotton J.A."/>
            <person name="Stanley E.J."/>
            <person name="Zarowiecki M."/>
            <person name="Liu J.Z."/>
            <person name="Huckvale T."/>
            <person name="Cooper P.J."/>
            <person name="Grencis R.K."/>
            <person name="Berriman M."/>
        </authorList>
    </citation>
    <scope>NUCLEOTIDE SEQUENCE [LARGE SCALE GENOMIC DNA]</scope>
</reference>
<evidence type="ECO:0000256" key="4">
    <source>
        <dbReference type="ARBA" id="ARBA00022833"/>
    </source>
</evidence>
<dbReference type="CDD" id="cd04476">
    <property type="entry name" value="RPA1_DBD_C"/>
    <property type="match status" value="1"/>
</dbReference>
<keyword evidence="8" id="KW-1185">Reference proteome</keyword>
<evidence type="ECO:0000313" key="8">
    <source>
        <dbReference type="Proteomes" id="UP000030665"/>
    </source>
</evidence>
<dbReference type="STRING" id="36087.A0A077ZJT7"/>
<evidence type="ECO:0000256" key="3">
    <source>
        <dbReference type="ARBA" id="ARBA00022771"/>
    </source>
</evidence>
<keyword evidence="5" id="KW-0238">DNA-binding</keyword>
<organism evidence="7 8">
    <name type="scientific">Trichuris trichiura</name>
    <name type="common">Whipworm</name>
    <name type="synonym">Trichocephalus trichiurus</name>
    <dbReference type="NCBI Taxonomy" id="36087"/>
    <lineage>
        <taxon>Eukaryota</taxon>
        <taxon>Metazoa</taxon>
        <taxon>Ecdysozoa</taxon>
        <taxon>Nematoda</taxon>
        <taxon>Enoplea</taxon>
        <taxon>Dorylaimia</taxon>
        <taxon>Trichinellida</taxon>
        <taxon>Trichuridae</taxon>
        <taxon>Trichuris</taxon>
    </lineage>
</organism>
<dbReference type="Proteomes" id="UP000030665">
    <property type="component" value="Unassembled WGS sequence"/>
</dbReference>
<dbReference type="GO" id="GO:0003677">
    <property type="term" value="F:DNA binding"/>
    <property type="evidence" value="ECO:0007669"/>
    <property type="project" value="UniProtKB-KW"/>
</dbReference>
<dbReference type="EMBL" id="HG806829">
    <property type="protein sequence ID" value="CDW60009.1"/>
    <property type="molecule type" value="Genomic_DNA"/>
</dbReference>
<reference evidence="7" key="1">
    <citation type="submission" date="2014-01" db="EMBL/GenBank/DDBJ databases">
        <authorList>
            <person name="Aslett M."/>
        </authorList>
    </citation>
    <scope>NUCLEOTIDE SEQUENCE</scope>
</reference>
<comment type="similarity">
    <text evidence="1">Belongs to the replication factor A protein 1 family.</text>
</comment>
<dbReference type="FunFam" id="2.40.50.140:FF:000090">
    <property type="entry name" value="Replication protein A subunit"/>
    <property type="match status" value="1"/>
</dbReference>
<gene>
    <name evidence="7" type="ORF">TTRE_0000835201</name>
</gene>
<keyword evidence="4" id="KW-0862">Zinc</keyword>
<dbReference type="Gene3D" id="2.40.50.140">
    <property type="entry name" value="Nucleic acid-binding proteins"/>
    <property type="match status" value="1"/>
</dbReference>
<keyword evidence="3" id="KW-0863">Zinc-finger</keyword>
<evidence type="ECO:0000256" key="5">
    <source>
        <dbReference type="ARBA" id="ARBA00023125"/>
    </source>
</evidence>
<dbReference type="Pfam" id="PF08646">
    <property type="entry name" value="Rep_fac-A_C"/>
    <property type="match status" value="1"/>
</dbReference>